<dbReference type="InterPro" id="IPR004183">
    <property type="entry name" value="Xdiol_dOase_suB"/>
</dbReference>
<dbReference type="SUPFAM" id="SSF53213">
    <property type="entry name" value="LigB-like"/>
    <property type="match status" value="1"/>
</dbReference>
<proteinExistence type="predicted"/>
<accession>A0ABX7T4J1</accession>
<sequence>MAKIVLGIGCAHTPQLHTMAKDWDLRANRDRIDGIPLWWKGEKLLYADLLEARKNEHLENVLGMETRQAALDESFKAIDELHKRFVEAKPDVVVIIGNDQKEIFSDIIPAFSVIATDEIENLPRTKEQISRLPIGIDIADHGHLPDQPKIFPGNRKMGVHIARELVRDAGFDVALCHEKPTVKNDKSLLYGMPHAYGFLYKNVMRDHVVPQIPVDVNCWYYENSPPASRCFDFGKAVTKAIESWEGDERVAVLTTGGLTHFVVDRVWDEQFLIALQNDDEDFLRAIPQNELMAGTSECKSWIATAGAMKSAKLKAEVVDYQTLIRTEGGTGSSCAFVAWS</sequence>
<dbReference type="Gene3D" id="3.40.830.10">
    <property type="entry name" value="LigB-like"/>
    <property type="match status" value="1"/>
</dbReference>
<reference evidence="2 3" key="1">
    <citation type="submission" date="2021-03" db="EMBL/GenBank/DDBJ databases">
        <title>Complete genome of Parasphingorhabdus_sp.JHSY0214.</title>
        <authorList>
            <person name="Yoo J.H."/>
            <person name="Bae J.W."/>
        </authorList>
    </citation>
    <scope>NUCLEOTIDE SEQUENCE [LARGE SCALE GENOMIC DNA]</scope>
    <source>
        <strain evidence="2 3">JHSY0214</strain>
    </source>
</reference>
<evidence type="ECO:0000313" key="3">
    <source>
        <dbReference type="Proteomes" id="UP000663923"/>
    </source>
</evidence>
<organism evidence="2 3">
    <name type="scientific">Parasphingorhabdus cellanae</name>
    <dbReference type="NCBI Taxonomy" id="2806553"/>
    <lineage>
        <taxon>Bacteria</taxon>
        <taxon>Pseudomonadati</taxon>
        <taxon>Pseudomonadota</taxon>
        <taxon>Alphaproteobacteria</taxon>
        <taxon>Sphingomonadales</taxon>
        <taxon>Sphingomonadaceae</taxon>
        <taxon>Parasphingorhabdus</taxon>
    </lineage>
</organism>
<feature type="domain" description="Extradiol ring-cleavage dioxygenase class III enzyme subunit B" evidence="1">
    <location>
        <begin position="68"/>
        <end position="323"/>
    </location>
</feature>
<dbReference type="EMBL" id="CP071794">
    <property type="protein sequence ID" value="QTD55833.1"/>
    <property type="molecule type" value="Genomic_DNA"/>
</dbReference>
<protein>
    <submittedName>
        <fullName evidence="2">Protocatechuate 3,4-dioxygenase</fullName>
    </submittedName>
</protein>
<gene>
    <name evidence="2" type="ORF">J4G78_16850</name>
</gene>
<dbReference type="RefSeq" id="WP_207987657.1">
    <property type="nucleotide sequence ID" value="NZ_CP071794.1"/>
</dbReference>
<evidence type="ECO:0000259" key="1">
    <source>
        <dbReference type="Pfam" id="PF02900"/>
    </source>
</evidence>
<dbReference type="Proteomes" id="UP000663923">
    <property type="component" value="Chromosome"/>
</dbReference>
<keyword evidence="3" id="KW-1185">Reference proteome</keyword>
<dbReference type="Pfam" id="PF02900">
    <property type="entry name" value="LigB"/>
    <property type="match status" value="1"/>
</dbReference>
<name>A0ABX7T4J1_9SPHN</name>
<evidence type="ECO:0000313" key="2">
    <source>
        <dbReference type="EMBL" id="QTD55833.1"/>
    </source>
</evidence>